<name>A0A7J8T5L7_GOSDV</name>
<feature type="non-terminal residue" evidence="1">
    <location>
        <position position="1"/>
    </location>
</feature>
<reference evidence="1 2" key="1">
    <citation type="journal article" date="2019" name="Genome Biol. Evol.">
        <title>Insights into the evolution of the New World diploid cottons (Gossypium, subgenus Houzingenia) based on genome sequencing.</title>
        <authorList>
            <person name="Grover C.E."/>
            <person name="Arick M.A. 2nd"/>
            <person name="Thrash A."/>
            <person name="Conover J.L."/>
            <person name="Sanders W.S."/>
            <person name="Peterson D.G."/>
            <person name="Frelichowski J.E."/>
            <person name="Scheffler J.A."/>
            <person name="Scheffler B.E."/>
            <person name="Wendel J.F."/>
        </authorList>
    </citation>
    <scope>NUCLEOTIDE SEQUENCE [LARGE SCALE GENOMIC DNA]</scope>
    <source>
        <strain evidence="1">27</strain>
        <tissue evidence="1">Leaf</tissue>
    </source>
</reference>
<evidence type="ECO:0000313" key="2">
    <source>
        <dbReference type="Proteomes" id="UP000593561"/>
    </source>
</evidence>
<dbReference type="AlphaFoldDB" id="A0A7J8T5L7"/>
<protein>
    <recommendedName>
        <fullName evidence="3">RNase H type-1 domain-containing protein</fullName>
    </recommendedName>
</protein>
<keyword evidence="2" id="KW-1185">Reference proteome</keyword>
<gene>
    <name evidence="1" type="ORF">Godav_024629</name>
</gene>
<organism evidence="1 2">
    <name type="scientific">Gossypium davidsonii</name>
    <name type="common">Davidson's cotton</name>
    <name type="synonym">Gossypium klotzschianum subsp. davidsonii</name>
    <dbReference type="NCBI Taxonomy" id="34287"/>
    <lineage>
        <taxon>Eukaryota</taxon>
        <taxon>Viridiplantae</taxon>
        <taxon>Streptophyta</taxon>
        <taxon>Embryophyta</taxon>
        <taxon>Tracheophyta</taxon>
        <taxon>Spermatophyta</taxon>
        <taxon>Magnoliopsida</taxon>
        <taxon>eudicotyledons</taxon>
        <taxon>Gunneridae</taxon>
        <taxon>Pentapetalae</taxon>
        <taxon>rosids</taxon>
        <taxon>malvids</taxon>
        <taxon>Malvales</taxon>
        <taxon>Malvaceae</taxon>
        <taxon>Malvoideae</taxon>
        <taxon>Gossypium</taxon>
    </lineage>
</organism>
<dbReference type="EMBL" id="JABFAC010104935">
    <property type="protein sequence ID" value="MBA0633677.1"/>
    <property type="molecule type" value="Genomic_DNA"/>
</dbReference>
<sequence>IHLKTDGVVEINIGCDAARGVLRDYNANWILGFNRIVYGVALVQRRQHDKILVQTDNMEGVENWSIEHVLRENNAEANHIAKLAFDRGEGFQLHIVSLLDSF</sequence>
<evidence type="ECO:0000313" key="1">
    <source>
        <dbReference type="EMBL" id="MBA0633677.1"/>
    </source>
</evidence>
<proteinExistence type="predicted"/>
<comment type="caution">
    <text evidence="1">The sequence shown here is derived from an EMBL/GenBank/DDBJ whole genome shotgun (WGS) entry which is preliminary data.</text>
</comment>
<dbReference type="Proteomes" id="UP000593561">
    <property type="component" value="Unassembled WGS sequence"/>
</dbReference>
<evidence type="ECO:0008006" key="3">
    <source>
        <dbReference type="Google" id="ProtNLM"/>
    </source>
</evidence>
<accession>A0A7J8T5L7</accession>